<keyword evidence="2" id="KW-0472">Membrane</keyword>
<evidence type="ECO:0000313" key="3">
    <source>
        <dbReference type="EMBL" id="CAF9908504.1"/>
    </source>
</evidence>
<organism evidence="3 4">
    <name type="scientific">Heterodermia speciosa</name>
    <dbReference type="NCBI Taxonomy" id="116794"/>
    <lineage>
        <taxon>Eukaryota</taxon>
        <taxon>Fungi</taxon>
        <taxon>Dikarya</taxon>
        <taxon>Ascomycota</taxon>
        <taxon>Pezizomycotina</taxon>
        <taxon>Lecanoromycetes</taxon>
        <taxon>OSLEUM clade</taxon>
        <taxon>Lecanoromycetidae</taxon>
        <taxon>Caliciales</taxon>
        <taxon>Physciaceae</taxon>
        <taxon>Heterodermia</taxon>
    </lineage>
</organism>
<evidence type="ECO:0000313" key="4">
    <source>
        <dbReference type="Proteomes" id="UP000664521"/>
    </source>
</evidence>
<dbReference type="OrthoDB" id="3525185at2759"/>
<reference evidence="3" key="1">
    <citation type="submission" date="2021-03" db="EMBL/GenBank/DDBJ databases">
        <authorList>
            <person name="Tagirdzhanova G."/>
        </authorList>
    </citation>
    <scope>NUCLEOTIDE SEQUENCE</scope>
</reference>
<sequence length="501" mass="55479">MKPSQNAASVFEQVGIALSESSTPIPTRLVIPSDARRKASSEPALSARPSRRPGRILDEVEEIPDEEPIERFDSHPPVSHATDAAVIALSLQEMGSIQLPLWYQPSKADLFQQHFTSHFISNFFNPASFLRKHNMWAYHLPAILASTTSPAVEHATRAATMAFYGTKAGDDSVKTEACRWYVKGLGLQRNELQKASSPGRGQQLDSTSVLAPLMFSIFETIMMTSKFGWVQHLHAACKFLEVIGPEACQDGLGYSLLRSVRLGVVYCAISWTTPPIISNEEWCTIPFAIHGKDAYDSIDDVFLQVPQCVILRTRYQSLVASGMPEEADTLAPELESAARTLLQRLQQWWAQHVHELHEPWTQSPITPQASPHHRTERPRPTSTEFVAPKTFQSTFNASTIARFSSTSLIAYGMLRLVSRQVGYGAEIAAHGESILSAFRYQERAGAAHTGVIAMLHPLTVLSFLAVDRRQRDAARDAMLAWGRARGVGKFVEGNMRDDVGS</sequence>
<proteinExistence type="predicted"/>
<dbReference type="Pfam" id="PF11951">
    <property type="entry name" value="Fungal_trans_2"/>
    <property type="match status" value="1"/>
</dbReference>
<name>A0A8H3ENJ6_9LECA</name>
<dbReference type="AlphaFoldDB" id="A0A8H3ENJ6"/>
<accession>A0A8H3ENJ6</accession>
<feature type="region of interest" description="Disordered" evidence="1">
    <location>
        <begin position="361"/>
        <end position="382"/>
    </location>
</feature>
<dbReference type="PANTHER" id="PTHR38111">
    <property type="entry name" value="ZN(2)-C6 FUNGAL-TYPE DOMAIN-CONTAINING PROTEIN-RELATED"/>
    <property type="match status" value="1"/>
</dbReference>
<dbReference type="InterPro" id="IPR053178">
    <property type="entry name" value="Osmoadaptation_assoc"/>
</dbReference>
<keyword evidence="2" id="KW-1133">Transmembrane helix</keyword>
<comment type="caution">
    <text evidence="3">The sequence shown here is derived from an EMBL/GenBank/DDBJ whole genome shotgun (WGS) entry which is preliminary data.</text>
</comment>
<feature type="region of interest" description="Disordered" evidence="1">
    <location>
        <begin position="28"/>
        <end position="55"/>
    </location>
</feature>
<keyword evidence="4" id="KW-1185">Reference proteome</keyword>
<dbReference type="PANTHER" id="PTHR38111:SF11">
    <property type="entry name" value="TRANSCRIPTION FACTOR DOMAIN-CONTAINING PROTEIN-RELATED"/>
    <property type="match status" value="1"/>
</dbReference>
<gene>
    <name evidence="3" type="ORF">HETSPECPRED_008097</name>
</gene>
<dbReference type="Proteomes" id="UP000664521">
    <property type="component" value="Unassembled WGS sequence"/>
</dbReference>
<dbReference type="InterPro" id="IPR021858">
    <property type="entry name" value="Fun_TF"/>
</dbReference>
<evidence type="ECO:0000256" key="2">
    <source>
        <dbReference type="SAM" id="Phobius"/>
    </source>
</evidence>
<protein>
    <recommendedName>
        <fullName evidence="5">Transcription factor domain-containing protein</fullName>
    </recommendedName>
</protein>
<evidence type="ECO:0008006" key="5">
    <source>
        <dbReference type="Google" id="ProtNLM"/>
    </source>
</evidence>
<feature type="transmembrane region" description="Helical" evidence="2">
    <location>
        <begin position="445"/>
        <end position="466"/>
    </location>
</feature>
<keyword evidence="2" id="KW-0812">Transmembrane</keyword>
<dbReference type="EMBL" id="CAJPDS010000006">
    <property type="protein sequence ID" value="CAF9908504.1"/>
    <property type="molecule type" value="Genomic_DNA"/>
</dbReference>
<evidence type="ECO:0000256" key="1">
    <source>
        <dbReference type="SAM" id="MobiDB-lite"/>
    </source>
</evidence>